<evidence type="ECO:0008006" key="3">
    <source>
        <dbReference type="Google" id="ProtNLM"/>
    </source>
</evidence>
<protein>
    <recommendedName>
        <fullName evidence="3">CoA transferase</fullName>
    </recommendedName>
</protein>
<reference evidence="2" key="1">
    <citation type="submission" date="2018-05" db="EMBL/GenBank/DDBJ databases">
        <authorList>
            <person name="Lanie J.A."/>
            <person name="Ng W.-L."/>
            <person name="Kazmierczak K.M."/>
            <person name="Andrzejewski T.M."/>
            <person name="Davidsen T.M."/>
            <person name="Wayne K.J."/>
            <person name="Tettelin H."/>
            <person name="Glass J.I."/>
            <person name="Rusch D."/>
            <person name="Podicherti R."/>
            <person name="Tsui H.-C.T."/>
            <person name="Winkler M.E."/>
        </authorList>
    </citation>
    <scope>NUCLEOTIDE SEQUENCE</scope>
</reference>
<feature type="non-terminal residue" evidence="2">
    <location>
        <position position="127"/>
    </location>
</feature>
<dbReference type="Gene3D" id="3.40.50.10540">
    <property type="entry name" value="Crotonobetainyl-coa:carnitine coa-transferase, domain 1"/>
    <property type="match status" value="1"/>
</dbReference>
<proteinExistence type="predicted"/>
<dbReference type="PANTHER" id="PTHR48207">
    <property type="entry name" value="SUCCINATE--HYDROXYMETHYLGLUTARATE COA-TRANSFERASE"/>
    <property type="match status" value="1"/>
</dbReference>
<organism evidence="2">
    <name type="scientific">marine metagenome</name>
    <dbReference type="NCBI Taxonomy" id="408172"/>
    <lineage>
        <taxon>unclassified sequences</taxon>
        <taxon>metagenomes</taxon>
        <taxon>ecological metagenomes</taxon>
    </lineage>
</organism>
<dbReference type="EMBL" id="UINC01110276">
    <property type="protein sequence ID" value="SVC77671.1"/>
    <property type="molecule type" value="Genomic_DNA"/>
</dbReference>
<evidence type="ECO:0000313" key="2">
    <source>
        <dbReference type="EMBL" id="SVC77671.1"/>
    </source>
</evidence>
<sequence>MSGPLAGYRIIDVTQMLSGPMATMMLGDQGADVIKIEPPGMGDLTRALGGKSRGLSPFFSTLNRNKRSVVLNLKDEKGVELLKELVAGADVFVQNFRPGAAERMGIGEQVLRELKPDLIYVSISGFG</sequence>
<dbReference type="PANTHER" id="PTHR48207:SF3">
    <property type="entry name" value="SUCCINATE--HYDROXYMETHYLGLUTARATE COA-TRANSFERASE"/>
    <property type="match status" value="1"/>
</dbReference>
<dbReference type="InterPro" id="IPR003673">
    <property type="entry name" value="CoA-Trfase_fam_III"/>
</dbReference>
<dbReference type="AlphaFoldDB" id="A0A382Q0A8"/>
<dbReference type="InterPro" id="IPR023606">
    <property type="entry name" value="CoA-Trfase_III_dom_1_sf"/>
</dbReference>
<gene>
    <name evidence="2" type="ORF">METZ01_LOCUS330525</name>
</gene>
<name>A0A382Q0A8_9ZZZZ</name>
<dbReference type="InterPro" id="IPR050483">
    <property type="entry name" value="CoA-transferase_III_domain"/>
</dbReference>
<evidence type="ECO:0000256" key="1">
    <source>
        <dbReference type="ARBA" id="ARBA00022679"/>
    </source>
</evidence>
<dbReference type="SUPFAM" id="SSF89796">
    <property type="entry name" value="CoA-transferase family III (CaiB/BaiF)"/>
    <property type="match status" value="1"/>
</dbReference>
<dbReference type="GO" id="GO:0008410">
    <property type="term" value="F:CoA-transferase activity"/>
    <property type="evidence" value="ECO:0007669"/>
    <property type="project" value="TreeGrafter"/>
</dbReference>
<keyword evidence="1" id="KW-0808">Transferase</keyword>
<accession>A0A382Q0A8</accession>
<dbReference type="Pfam" id="PF02515">
    <property type="entry name" value="CoA_transf_3"/>
    <property type="match status" value="1"/>
</dbReference>